<feature type="non-terminal residue" evidence="4">
    <location>
        <position position="1"/>
    </location>
</feature>
<dbReference type="GO" id="GO:0005886">
    <property type="term" value="C:plasma membrane"/>
    <property type="evidence" value="ECO:0007669"/>
    <property type="project" value="TreeGrafter"/>
</dbReference>
<feature type="domain" description="Ferrous iron transport protein B C-terminal" evidence="2">
    <location>
        <begin position="131"/>
        <end position="181"/>
    </location>
</feature>
<keyword evidence="1" id="KW-0472">Membrane</keyword>
<dbReference type="Pfam" id="PF07664">
    <property type="entry name" value="FeoB_C"/>
    <property type="match status" value="1"/>
</dbReference>
<feature type="transmembrane region" description="Helical" evidence="1">
    <location>
        <begin position="215"/>
        <end position="238"/>
    </location>
</feature>
<dbReference type="AlphaFoldDB" id="X1KE57"/>
<evidence type="ECO:0008006" key="5">
    <source>
        <dbReference type="Google" id="ProtNLM"/>
    </source>
</evidence>
<evidence type="ECO:0000256" key="1">
    <source>
        <dbReference type="SAM" id="Phobius"/>
    </source>
</evidence>
<feature type="transmembrane region" description="Helical" evidence="1">
    <location>
        <begin position="24"/>
        <end position="45"/>
    </location>
</feature>
<feature type="transmembrane region" description="Helical" evidence="1">
    <location>
        <begin position="189"/>
        <end position="209"/>
    </location>
</feature>
<feature type="transmembrane region" description="Helical" evidence="1">
    <location>
        <begin position="258"/>
        <end position="278"/>
    </location>
</feature>
<accession>X1KE57</accession>
<dbReference type="Pfam" id="PF07670">
    <property type="entry name" value="Gate"/>
    <property type="match status" value="2"/>
</dbReference>
<feature type="transmembrane region" description="Helical" evidence="1">
    <location>
        <begin position="99"/>
        <end position="123"/>
    </location>
</feature>
<dbReference type="InterPro" id="IPR050860">
    <property type="entry name" value="FeoB_GTPase"/>
</dbReference>
<dbReference type="InterPro" id="IPR011640">
    <property type="entry name" value="Fe2_transport_prot_B_C"/>
</dbReference>
<evidence type="ECO:0000313" key="4">
    <source>
        <dbReference type="EMBL" id="GAI04928.1"/>
    </source>
</evidence>
<feature type="transmembrane region" description="Helical" evidence="1">
    <location>
        <begin position="65"/>
        <end position="87"/>
    </location>
</feature>
<feature type="transmembrane region" description="Helical" evidence="1">
    <location>
        <begin position="129"/>
        <end position="148"/>
    </location>
</feature>
<dbReference type="GO" id="GO:0015093">
    <property type="term" value="F:ferrous iron transmembrane transporter activity"/>
    <property type="evidence" value="ECO:0007669"/>
    <property type="project" value="InterPro"/>
</dbReference>
<evidence type="ECO:0000259" key="2">
    <source>
        <dbReference type="Pfam" id="PF07664"/>
    </source>
</evidence>
<evidence type="ECO:0000259" key="3">
    <source>
        <dbReference type="Pfam" id="PF07670"/>
    </source>
</evidence>
<name>X1KE57_9ZZZZ</name>
<organism evidence="4">
    <name type="scientific">marine sediment metagenome</name>
    <dbReference type="NCBI Taxonomy" id="412755"/>
    <lineage>
        <taxon>unclassified sequences</taxon>
        <taxon>metagenomes</taxon>
        <taxon>ecological metagenomes</taxon>
    </lineage>
</organism>
<comment type="caution">
    <text evidence="4">The sequence shown here is derived from an EMBL/GenBank/DDBJ whole genome shotgun (WGS) entry which is preliminary data.</text>
</comment>
<dbReference type="PANTHER" id="PTHR43185">
    <property type="entry name" value="FERROUS IRON TRANSPORT PROTEIN B"/>
    <property type="match status" value="1"/>
</dbReference>
<feature type="domain" description="Nucleoside transporter/FeoB GTPase Gate" evidence="3">
    <location>
        <begin position="187"/>
        <end position="278"/>
    </location>
</feature>
<protein>
    <recommendedName>
        <fullName evidence="5">Nucleoside transporter/FeoB GTPase Gate domain-containing protein</fullName>
    </recommendedName>
</protein>
<feature type="domain" description="Nucleoside transporter/FeoB GTPase Gate" evidence="3">
    <location>
        <begin position="31"/>
        <end position="124"/>
    </location>
</feature>
<dbReference type="PANTHER" id="PTHR43185:SF1">
    <property type="entry name" value="FE(2+) TRANSPORTER FEOB"/>
    <property type="match status" value="1"/>
</dbReference>
<keyword evidence="1" id="KW-0812">Transmembrane</keyword>
<gene>
    <name evidence="4" type="ORF">S06H3_10091</name>
</gene>
<sequence>VLIGNLIAGEIDYFQSFGLLSTGFYIPLGAVLPYIVSFYLALGILEDVGYLPRLAVLMDTLMHRLGLHGYAIIPTILGFGCNVPAIMATRILESRRQRFIAATLISIGVPCAALQAMIIGLVGQQGGQYVAMVYGSLFASWVIIGLILNRIVKGFSPELLVEIPPYRLPPWRVIGEKLWLRVSGFIKEALPIVLSTVLVVNILYTLGVFDAIANIAAPIVSGLLGLPKETVVALVIGFLRKDVAMGMLAPLALTAKQLVISSTVLAMFFPCVATFVILA</sequence>
<proteinExistence type="predicted"/>
<reference evidence="4" key="1">
    <citation type="journal article" date="2014" name="Front. Microbiol.">
        <title>High frequency of phylogenetically diverse reductive dehalogenase-homologous genes in deep subseafloor sedimentary metagenomes.</title>
        <authorList>
            <person name="Kawai M."/>
            <person name="Futagami T."/>
            <person name="Toyoda A."/>
            <person name="Takaki Y."/>
            <person name="Nishi S."/>
            <person name="Hori S."/>
            <person name="Arai W."/>
            <person name="Tsubouchi T."/>
            <person name="Morono Y."/>
            <person name="Uchiyama I."/>
            <person name="Ito T."/>
            <person name="Fujiyama A."/>
            <person name="Inagaki F."/>
            <person name="Takami H."/>
        </authorList>
    </citation>
    <scope>NUCLEOTIDE SEQUENCE</scope>
    <source>
        <strain evidence="4">Expedition CK06-06</strain>
    </source>
</reference>
<dbReference type="EMBL" id="BARV01004602">
    <property type="protein sequence ID" value="GAI04928.1"/>
    <property type="molecule type" value="Genomic_DNA"/>
</dbReference>
<keyword evidence="1" id="KW-1133">Transmembrane helix</keyword>
<dbReference type="InterPro" id="IPR011642">
    <property type="entry name" value="Gate_dom"/>
</dbReference>
<feature type="non-terminal residue" evidence="4">
    <location>
        <position position="279"/>
    </location>
</feature>